<proteinExistence type="predicted"/>
<evidence type="ECO:0000256" key="6">
    <source>
        <dbReference type="SAM" id="Phobius"/>
    </source>
</evidence>
<dbReference type="Gramene" id="PSAT_LOCUS5143_t1">
    <property type="protein sequence ID" value="CAL5184673.1"/>
    <property type="gene ID" value="PSAT_LOCUS5143"/>
</dbReference>
<dbReference type="PANTHER" id="PTHR33021:SF341">
    <property type="entry name" value="BASIC BLUE PROTEIN-LIKE"/>
    <property type="match status" value="1"/>
</dbReference>
<dbReference type="Gramene" id="PSAT_LOCUS5142_t1">
    <property type="protein sequence ID" value="CAL5184672.1"/>
    <property type="gene ID" value="PSAT_LOCUS5142"/>
</dbReference>
<keyword evidence="1" id="KW-0479">Metal-binding</keyword>
<dbReference type="CDD" id="cd11013">
    <property type="entry name" value="Plantacyanin"/>
    <property type="match status" value="1"/>
</dbReference>
<dbReference type="InterPro" id="IPR003245">
    <property type="entry name" value="Phytocyanin_dom"/>
</dbReference>
<dbReference type="AlphaFoldDB" id="A0A9D5BLJ2"/>
<evidence type="ECO:0000256" key="2">
    <source>
        <dbReference type="ARBA" id="ARBA00023008"/>
    </source>
</evidence>
<dbReference type="InterPro" id="IPR041844">
    <property type="entry name" value="Plantacyanin"/>
</dbReference>
<sequence length="129" mass="13732">MGEGRGSVGSTSVITMILLFMFVFHPNLIHAETFTVGDAKGWSFGVQNWPTGKTFKAGDTLVFNYVPPMHNVVKVNETNFNSCVAQPLSGSVIFKSGADKITLVKGSNFFLCGVGTHCGAGMKIAVNAK</sequence>
<dbReference type="GO" id="GO:0046872">
    <property type="term" value="F:metal ion binding"/>
    <property type="evidence" value="ECO:0007669"/>
    <property type="project" value="UniProtKB-KW"/>
</dbReference>
<feature type="transmembrane region" description="Helical" evidence="6">
    <location>
        <begin position="6"/>
        <end position="24"/>
    </location>
</feature>
<evidence type="ECO:0000313" key="10">
    <source>
        <dbReference type="EMBL" id="KAI5445662.1"/>
    </source>
</evidence>
<dbReference type="Gramene" id="Psat01G0376300-T1">
    <property type="protein sequence ID" value="KAI5445660.1"/>
    <property type="gene ID" value="KIW84_013763"/>
</dbReference>
<dbReference type="EMBL" id="JAMSHJ010000001">
    <property type="protein sequence ID" value="KAI5445662.1"/>
    <property type="molecule type" value="Genomic_DNA"/>
</dbReference>
<evidence type="ECO:0000313" key="9">
    <source>
        <dbReference type="EMBL" id="KAI5445661.1"/>
    </source>
</evidence>
<dbReference type="GO" id="GO:0005886">
    <property type="term" value="C:plasma membrane"/>
    <property type="evidence" value="ECO:0007669"/>
    <property type="project" value="TreeGrafter"/>
</dbReference>
<keyword evidence="6" id="KW-0812">Transmembrane</keyword>
<evidence type="ECO:0000313" key="11">
    <source>
        <dbReference type="Proteomes" id="UP001058974"/>
    </source>
</evidence>
<keyword evidence="11" id="KW-1185">Reference proteome</keyword>
<dbReference type="Gramene" id="Psat01G0376500-T1">
    <property type="protein sequence ID" value="KAI5445662.1"/>
    <property type="gene ID" value="KIW84_013765"/>
</dbReference>
<dbReference type="Gramene" id="Psat01G0376400-T1">
    <property type="protein sequence ID" value="KAI5445661.1"/>
    <property type="gene ID" value="KIW84_013764"/>
</dbReference>
<accession>A0A9D5BLJ2</accession>
<name>A0A9D5BLJ2_PEA</name>
<evidence type="ECO:0000256" key="4">
    <source>
        <dbReference type="ARBA" id="ARBA00071970"/>
    </source>
</evidence>
<dbReference type="OrthoDB" id="1351913at2759"/>
<dbReference type="InterPro" id="IPR039391">
    <property type="entry name" value="Phytocyanin-like"/>
</dbReference>
<reference evidence="10 11" key="1">
    <citation type="journal article" date="2022" name="Nat. Genet.">
        <title>Improved pea reference genome and pan-genome highlight genomic features and evolutionary characteristics.</title>
        <authorList>
            <person name="Yang T."/>
            <person name="Liu R."/>
            <person name="Luo Y."/>
            <person name="Hu S."/>
            <person name="Wang D."/>
            <person name="Wang C."/>
            <person name="Pandey M.K."/>
            <person name="Ge S."/>
            <person name="Xu Q."/>
            <person name="Li N."/>
            <person name="Li G."/>
            <person name="Huang Y."/>
            <person name="Saxena R.K."/>
            <person name="Ji Y."/>
            <person name="Li M."/>
            <person name="Yan X."/>
            <person name="He Y."/>
            <person name="Liu Y."/>
            <person name="Wang X."/>
            <person name="Xiang C."/>
            <person name="Varshney R.K."/>
            <person name="Ding H."/>
            <person name="Gao S."/>
            <person name="Zong X."/>
        </authorList>
    </citation>
    <scope>NUCLEOTIDE SEQUENCE [LARGE SCALE GENOMIC DNA]</scope>
    <source>
        <strain evidence="10 11">cv. Zhongwan 6</strain>
    </source>
</reference>
<dbReference type="SUPFAM" id="SSF49503">
    <property type="entry name" value="Cupredoxins"/>
    <property type="match status" value="1"/>
</dbReference>
<keyword evidence="6" id="KW-1133">Transmembrane helix</keyword>
<evidence type="ECO:0000256" key="1">
    <source>
        <dbReference type="ARBA" id="ARBA00022723"/>
    </source>
</evidence>
<comment type="caution">
    <text evidence="10">The sequence shown here is derived from an EMBL/GenBank/DDBJ whole genome shotgun (WGS) entry which is preliminary data.</text>
</comment>
<evidence type="ECO:0000313" key="8">
    <source>
        <dbReference type="EMBL" id="KAI5445660.1"/>
    </source>
</evidence>
<evidence type="ECO:0000259" key="7">
    <source>
        <dbReference type="PROSITE" id="PS51485"/>
    </source>
</evidence>
<evidence type="ECO:0000256" key="3">
    <source>
        <dbReference type="ARBA" id="ARBA00023157"/>
    </source>
</evidence>
<dbReference type="Gramene" id="PSAT_LOCUS5141_t1">
    <property type="protein sequence ID" value="CAL5184671.1"/>
    <property type="gene ID" value="PSAT_LOCUS5141"/>
</dbReference>
<dbReference type="InterPro" id="IPR008972">
    <property type="entry name" value="Cupredoxin"/>
</dbReference>
<gene>
    <name evidence="8" type="ORF">KIW84_013763</name>
    <name evidence="9" type="ORF">KIW84_013764</name>
    <name evidence="10" type="ORF">KIW84_013765</name>
</gene>
<feature type="domain" description="Phytocyanin" evidence="7">
    <location>
        <begin position="32"/>
        <end position="129"/>
    </location>
</feature>
<dbReference type="PANTHER" id="PTHR33021">
    <property type="entry name" value="BLUE COPPER PROTEIN"/>
    <property type="match status" value="1"/>
</dbReference>
<keyword evidence="3" id="KW-1015">Disulfide bond</keyword>
<dbReference type="Pfam" id="PF02298">
    <property type="entry name" value="Cu_bind_like"/>
    <property type="match status" value="1"/>
</dbReference>
<dbReference type="Proteomes" id="UP001058974">
    <property type="component" value="Chromosome 1"/>
</dbReference>
<protein>
    <recommendedName>
        <fullName evidence="4">Basic blue protein</fullName>
    </recommendedName>
    <alternativeName>
        <fullName evidence="5">Plantacyanin</fullName>
    </alternativeName>
</protein>
<dbReference type="FunFam" id="2.60.40.420:FF:000013">
    <property type="entry name" value="basic blue protein-like"/>
    <property type="match status" value="1"/>
</dbReference>
<dbReference type="EMBL" id="JAMSHJ010000001">
    <property type="protein sequence ID" value="KAI5445660.1"/>
    <property type="molecule type" value="Genomic_DNA"/>
</dbReference>
<dbReference type="GO" id="GO:0009055">
    <property type="term" value="F:electron transfer activity"/>
    <property type="evidence" value="ECO:0007669"/>
    <property type="project" value="InterPro"/>
</dbReference>
<keyword evidence="2" id="KW-0186">Copper</keyword>
<keyword evidence="6" id="KW-0472">Membrane</keyword>
<evidence type="ECO:0000256" key="5">
    <source>
        <dbReference type="ARBA" id="ARBA00082491"/>
    </source>
</evidence>
<dbReference type="EMBL" id="JAMSHJ010000001">
    <property type="protein sequence ID" value="KAI5445661.1"/>
    <property type="molecule type" value="Genomic_DNA"/>
</dbReference>
<dbReference type="Gene3D" id="2.60.40.420">
    <property type="entry name" value="Cupredoxins - blue copper proteins"/>
    <property type="match status" value="1"/>
</dbReference>
<dbReference type="PROSITE" id="PS51485">
    <property type="entry name" value="PHYTOCYANIN"/>
    <property type="match status" value="1"/>
</dbReference>
<organism evidence="10 11">
    <name type="scientific">Pisum sativum</name>
    <name type="common">Garden pea</name>
    <name type="synonym">Lathyrus oleraceus</name>
    <dbReference type="NCBI Taxonomy" id="3888"/>
    <lineage>
        <taxon>Eukaryota</taxon>
        <taxon>Viridiplantae</taxon>
        <taxon>Streptophyta</taxon>
        <taxon>Embryophyta</taxon>
        <taxon>Tracheophyta</taxon>
        <taxon>Spermatophyta</taxon>
        <taxon>Magnoliopsida</taxon>
        <taxon>eudicotyledons</taxon>
        <taxon>Gunneridae</taxon>
        <taxon>Pentapetalae</taxon>
        <taxon>rosids</taxon>
        <taxon>fabids</taxon>
        <taxon>Fabales</taxon>
        <taxon>Fabaceae</taxon>
        <taxon>Papilionoideae</taxon>
        <taxon>50 kb inversion clade</taxon>
        <taxon>NPAAA clade</taxon>
        <taxon>Hologalegina</taxon>
        <taxon>IRL clade</taxon>
        <taxon>Fabeae</taxon>
        <taxon>Lathyrus</taxon>
    </lineage>
</organism>